<evidence type="ECO:0000256" key="6">
    <source>
        <dbReference type="SAM" id="SignalP"/>
    </source>
</evidence>
<accession>A0A4R7CYE7</accession>
<dbReference type="Pfam" id="PF14322">
    <property type="entry name" value="SusD-like_3"/>
    <property type="match status" value="1"/>
</dbReference>
<dbReference type="SUPFAM" id="SSF48452">
    <property type="entry name" value="TPR-like"/>
    <property type="match status" value="1"/>
</dbReference>
<evidence type="ECO:0000256" key="1">
    <source>
        <dbReference type="ARBA" id="ARBA00004442"/>
    </source>
</evidence>
<evidence type="ECO:0000256" key="3">
    <source>
        <dbReference type="ARBA" id="ARBA00022729"/>
    </source>
</evidence>
<evidence type="ECO:0000256" key="2">
    <source>
        <dbReference type="ARBA" id="ARBA00006275"/>
    </source>
</evidence>
<evidence type="ECO:0000259" key="8">
    <source>
        <dbReference type="Pfam" id="PF14322"/>
    </source>
</evidence>
<keyword evidence="10" id="KW-1185">Reference proteome</keyword>
<dbReference type="RefSeq" id="WP_133640481.1">
    <property type="nucleotide sequence ID" value="NZ_SNZV01000005.1"/>
</dbReference>
<organism evidence="9 10">
    <name type="scientific">Sphingobacterium paludis</name>
    <dbReference type="NCBI Taxonomy" id="1476465"/>
    <lineage>
        <taxon>Bacteria</taxon>
        <taxon>Pseudomonadati</taxon>
        <taxon>Bacteroidota</taxon>
        <taxon>Sphingobacteriia</taxon>
        <taxon>Sphingobacteriales</taxon>
        <taxon>Sphingobacteriaceae</taxon>
        <taxon>Sphingobacterium</taxon>
    </lineage>
</organism>
<dbReference type="Gene3D" id="1.25.40.390">
    <property type="match status" value="1"/>
</dbReference>
<protein>
    <submittedName>
        <fullName evidence="9">RagB/SusD domain-containing protein</fullName>
    </submittedName>
</protein>
<dbReference type="InterPro" id="IPR011990">
    <property type="entry name" value="TPR-like_helical_dom_sf"/>
</dbReference>
<dbReference type="InterPro" id="IPR033985">
    <property type="entry name" value="SusD-like_N"/>
</dbReference>
<proteinExistence type="inferred from homology"/>
<evidence type="ECO:0000259" key="7">
    <source>
        <dbReference type="Pfam" id="PF07980"/>
    </source>
</evidence>
<gene>
    <name evidence="9" type="ORF">B0I21_10598</name>
</gene>
<feature type="domain" description="SusD-like N-terminal" evidence="8">
    <location>
        <begin position="21"/>
        <end position="217"/>
    </location>
</feature>
<dbReference type="GO" id="GO:0009279">
    <property type="term" value="C:cell outer membrane"/>
    <property type="evidence" value="ECO:0007669"/>
    <property type="project" value="UniProtKB-SubCell"/>
</dbReference>
<dbReference type="AlphaFoldDB" id="A0A4R7CYE7"/>
<sequence length="445" mass="50282">MIRHYFLYIIVLLASSSCSSFLEVDPKDSISGEDVIHDQASAQAALNGAYVALRDYYSVNFQSIAYLSGDNVEWTGSQSQIQEFINHRVNPENSTIAATWNGIYQSVNRANNIIKVLSENDQLGIAENERALILGQAYAIRALSYFDLLRVWGGVPLITEPTARVGENAGVARSSSDETYALILQDLSAAEELLPQATNRFTFTKKTVWALKARFYLYREDWTQAIAFANRLLTDADYELLNPYYSFFKNNVTGTRESVFELYYNANELNPHRGQWQPQTNGGTRQWAPNAALVSLLTTPATGGARSELIARDNQNRWYGNLYYRSPASDPTYIVRIAELYLIRAEASAHTQNFDQAVADLNKVRARALLTPKPTSQNQAEILRAVEDERRLEFAFEAHRWFDLVRTKRAQDVLGISESFRILLPIPYSQILADPVLDQNPGYSF</sequence>
<comment type="similarity">
    <text evidence="2">Belongs to the SusD family.</text>
</comment>
<evidence type="ECO:0000256" key="5">
    <source>
        <dbReference type="ARBA" id="ARBA00023237"/>
    </source>
</evidence>
<keyword evidence="4" id="KW-0472">Membrane</keyword>
<dbReference type="InterPro" id="IPR012944">
    <property type="entry name" value="SusD_RagB_dom"/>
</dbReference>
<evidence type="ECO:0000313" key="9">
    <source>
        <dbReference type="EMBL" id="TDS12967.1"/>
    </source>
</evidence>
<dbReference type="PROSITE" id="PS51257">
    <property type="entry name" value="PROKAR_LIPOPROTEIN"/>
    <property type="match status" value="1"/>
</dbReference>
<evidence type="ECO:0000313" key="10">
    <source>
        <dbReference type="Proteomes" id="UP000294752"/>
    </source>
</evidence>
<feature type="domain" description="RagB/SusD" evidence="7">
    <location>
        <begin position="328"/>
        <end position="413"/>
    </location>
</feature>
<evidence type="ECO:0000256" key="4">
    <source>
        <dbReference type="ARBA" id="ARBA00023136"/>
    </source>
</evidence>
<feature type="chain" id="PRO_5020204454" evidence="6">
    <location>
        <begin position="23"/>
        <end position="445"/>
    </location>
</feature>
<comment type="subcellular location">
    <subcellularLocation>
        <location evidence="1">Cell outer membrane</location>
    </subcellularLocation>
</comment>
<dbReference type="Proteomes" id="UP000294752">
    <property type="component" value="Unassembled WGS sequence"/>
</dbReference>
<name>A0A4R7CYE7_9SPHI</name>
<keyword evidence="3 6" id="KW-0732">Signal</keyword>
<reference evidence="9 10" key="1">
    <citation type="submission" date="2019-03" db="EMBL/GenBank/DDBJ databases">
        <title>Genomic Encyclopedia of Type Strains, Phase III (KMG-III): the genomes of soil and plant-associated and newly described type strains.</title>
        <authorList>
            <person name="Whitman W."/>
        </authorList>
    </citation>
    <scope>NUCLEOTIDE SEQUENCE [LARGE SCALE GENOMIC DNA]</scope>
    <source>
        <strain evidence="9 10">CGMCC 1.12801</strain>
    </source>
</reference>
<dbReference type="Pfam" id="PF07980">
    <property type="entry name" value="SusD_RagB"/>
    <property type="match status" value="1"/>
</dbReference>
<dbReference type="CDD" id="cd08977">
    <property type="entry name" value="SusD"/>
    <property type="match status" value="1"/>
</dbReference>
<keyword evidence="5" id="KW-0998">Cell outer membrane</keyword>
<comment type="caution">
    <text evidence="9">The sequence shown here is derived from an EMBL/GenBank/DDBJ whole genome shotgun (WGS) entry which is preliminary data.</text>
</comment>
<dbReference type="EMBL" id="SNZV01000005">
    <property type="protein sequence ID" value="TDS12967.1"/>
    <property type="molecule type" value="Genomic_DNA"/>
</dbReference>
<dbReference type="OrthoDB" id="621570at2"/>
<feature type="signal peptide" evidence="6">
    <location>
        <begin position="1"/>
        <end position="22"/>
    </location>
</feature>